<gene>
    <name evidence="2" type="ORF">MNBD_BACTEROID01-1566</name>
</gene>
<organism evidence="2">
    <name type="scientific">hydrothermal vent metagenome</name>
    <dbReference type="NCBI Taxonomy" id="652676"/>
    <lineage>
        <taxon>unclassified sequences</taxon>
        <taxon>metagenomes</taxon>
        <taxon>ecological metagenomes</taxon>
    </lineage>
</organism>
<dbReference type="Gene3D" id="3.30.870.10">
    <property type="entry name" value="Endonuclease Chain A"/>
    <property type="match status" value="1"/>
</dbReference>
<dbReference type="EMBL" id="UOEP01000130">
    <property type="protein sequence ID" value="VAW20875.1"/>
    <property type="molecule type" value="Genomic_DNA"/>
</dbReference>
<accession>A0A3B0TQG8</accession>
<reference evidence="2" key="1">
    <citation type="submission" date="2018-06" db="EMBL/GenBank/DDBJ databases">
        <authorList>
            <person name="Zhirakovskaya E."/>
        </authorList>
    </citation>
    <scope>NUCLEOTIDE SEQUENCE</scope>
</reference>
<dbReference type="AlphaFoldDB" id="A0A3B0TQG8"/>
<dbReference type="InterPro" id="IPR001736">
    <property type="entry name" value="PLipase_D/transphosphatidylase"/>
</dbReference>
<dbReference type="SMART" id="SM00155">
    <property type="entry name" value="PLDc"/>
    <property type="match status" value="2"/>
</dbReference>
<sequence length="443" mass="50474">MRKAHLLFDGPEGYTENNRYPYTGASPKFVGFLKEYLLKYSDVISFISIAIYLFNNFELHKLFRELAEKGVQINVVSIPLEGYDHSSPQAITHSGGSLALNNKHTKYSLASIIYQDFMEKPLENYHLYLFPHTYIRSPRIKPFSRGKMPYSLHTKSFFIEFKNGDMVSGLTSSNLAMRDLVKHDTFLLREVATGEGKSTKAFFSHLASASVPINDFRQNKTDAFNYPIRQQVCPATGESHFVAPFYINSAEKAEQIIIDLMQTAQQRICVMAQHISAFDYSVPLNFKTGGQTGVRVKRKGMLHTLLEKGKQGVEVVCISQTYVCSPGKGQDFRKPANQSNFINFIREFRKLPNPKYFVNDAIHSKYIIVDDKVVVTTFNYTPTQFISLPYVKIDKFEHIEGLAYKGVFSEVGQLIQLSSKQDVACFKRNFLYVQQSKGTVRVI</sequence>
<dbReference type="PROSITE" id="PS50035">
    <property type="entry name" value="PLD"/>
    <property type="match status" value="1"/>
</dbReference>
<evidence type="ECO:0000259" key="1">
    <source>
        <dbReference type="PROSITE" id="PS50035"/>
    </source>
</evidence>
<feature type="domain" description="PLD phosphodiesterase" evidence="1">
    <location>
        <begin position="358"/>
        <end position="384"/>
    </location>
</feature>
<dbReference type="CDD" id="cd00138">
    <property type="entry name" value="PLDc_SF"/>
    <property type="match status" value="1"/>
</dbReference>
<evidence type="ECO:0000313" key="2">
    <source>
        <dbReference type="EMBL" id="VAW20875.1"/>
    </source>
</evidence>
<dbReference type="SUPFAM" id="SSF56024">
    <property type="entry name" value="Phospholipase D/nuclease"/>
    <property type="match status" value="1"/>
</dbReference>
<proteinExistence type="predicted"/>
<dbReference type="GO" id="GO:0003824">
    <property type="term" value="F:catalytic activity"/>
    <property type="evidence" value="ECO:0007669"/>
    <property type="project" value="InterPro"/>
</dbReference>
<protein>
    <recommendedName>
        <fullName evidence="1">PLD phosphodiesterase domain-containing protein</fullName>
    </recommendedName>
</protein>
<name>A0A3B0TQG8_9ZZZZ</name>